<keyword evidence="2" id="KW-1185">Reference proteome</keyword>
<proteinExistence type="predicted"/>
<evidence type="ECO:0000313" key="2">
    <source>
        <dbReference type="Proteomes" id="UP000470051"/>
    </source>
</evidence>
<gene>
    <name evidence="1" type="ORF">GPY42_22935</name>
</gene>
<organism evidence="1 2">
    <name type="scientific">Photorhabdus kayaii</name>
    <dbReference type="NCBI Taxonomy" id="230088"/>
    <lineage>
        <taxon>Bacteria</taxon>
        <taxon>Pseudomonadati</taxon>
        <taxon>Pseudomonadota</taxon>
        <taxon>Gammaproteobacteria</taxon>
        <taxon>Enterobacterales</taxon>
        <taxon>Morganellaceae</taxon>
        <taxon>Photorhabdus</taxon>
    </lineage>
</organism>
<dbReference type="EMBL" id="WSFE01000056">
    <property type="protein sequence ID" value="NDL27871.1"/>
    <property type="molecule type" value="Genomic_DNA"/>
</dbReference>
<name>A0ABX0B451_9GAMM</name>
<reference evidence="1 2" key="1">
    <citation type="submission" date="2019-12" db="EMBL/GenBank/DDBJ databases">
        <title>Engineering Photorhabdus to improve their lethality against agricultural pests.</title>
        <authorList>
            <person name="Machado R.A.R."/>
        </authorList>
    </citation>
    <scope>NUCLEOTIDE SEQUENCE [LARGE SCALE GENOMIC DNA]</scope>
    <source>
        <strain evidence="1 2">M-HU2</strain>
    </source>
</reference>
<comment type="caution">
    <text evidence="1">The sequence shown here is derived from an EMBL/GenBank/DDBJ whole genome shotgun (WGS) entry which is preliminary data.</text>
</comment>
<evidence type="ECO:0000313" key="1">
    <source>
        <dbReference type="EMBL" id="NDL27871.1"/>
    </source>
</evidence>
<protein>
    <submittedName>
        <fullName evidence="1">Uncharacterized protein</fullName>
    </submittedName>
</protein>
<dbReference type="RefSeq" id="WP_158536627.1">
    <property type="nucleotide sequence ID" value="NZ_CAWPKC010000056.1"/>
</dbReference>
<sequence>MEKRIEELEKKVGDLEKQLAETIQATFYYKDLHQKAINDMRLCAGSSSRKVAANVKYV</sequence>
<accession>A0ABX0B451</accession>
<dbReference type="Proteomes" id="UP000470051">
    <property type="component" value="Unassembled WGS sequence"/>
</dbReference>